<reference evidence="1" key="1">
    <citation type="journal article" date="2021" name="Nat. Commun.">
        <title>Genetic determinants of endophytism in the Arabidopsis root mycobiome.</title>
        <authorList>
            <person name="Mesny F."/>
            <person name="Miyauchi S."/>
            <person name="Thiergart T."/>
            <person name="Pickel B."/>
            <person name="Atanasova L."/>
            <person name="Karlsson M."/>
            <person name="Huettel B."/>
            <person name="Barry K.W."/>
            <person name="Haridas S."/>
            <person name="Chen C."/>
            <person name="Bauer D."/>
            <person name="Andreopoulos W."/>
            <person name="Pangilinan J."/>
            <person name="LaButti K."/>
            <person name="Riley R."/>
            <person name="Lipzen A."/>
            <person name="Clum A."/>
            <person name="Drula E."/>
            <person name="Henrissat B."/>
            <person name="Kohler A."/>
            <person name="Grigoriev I.V."/>
            <person name="Martin F.M."/>
            <person name="Hacquard S."/>
        </authorList>
    </citation>
    <scope>NUCLEOTIDE SEQUENCE</scope>
    <source>
        <strain evidence="1">MPI-CAGE-CH-0243</strain>
    </source>
</reference>
<keyword evidence="2" id="KW-1185">Reference proteome</keyword>
<dbReference type="EMBL" id="JAGMWT010000001">
    <property type="protein sequence ID" value="KAH7138968.1"/>
    <property type="molecule type" value="Genomic_DNA"/>
</dbReference>
<protein>
    <recommendedName>
        <fullName evidence="3">F-box domain-containing protein</fullName>
    </recommendedName>
</protein>
<dbReference type="OrthoDB" id="10570067at2759"/>
<gene>
    <name evidence="1" type="ORF">B0J11DRAFT_501153</name>
</gene>
<evidence type="ECO:0008006" key="3">
    <source>
        <dbReference type="Google" id="ProtNLM"/>
    </source>
</evidence>
<dbReference type="Proteomes" id="UP000700596">
    <property type="component" value="Unassembled WGS sequence"/>
</dbReference>
<dbReference type="InterPro" id="IPR036047">
    <property type="entry name" value="F-box-like_dom_sf"/>
</dbReference>
<evidence type="ECO:0000313" key="2">
    <source>
        <dbReference type="Proteomes" id="UP000700596"/>
    </source>
</evidence>
<evidence type="ECO:0000313" key="1">
    <source>
        <dbReference type="EMBL" id="KAH7138968.1"/>
    </source>
</evidence>
<dbReference type="AlphaFoldDB" id="A0A9P9EK61"/>
<organism evidence="1 2">
    <name type="scientific">Dendryphion nanum</name>
    <dbReference type="NCBI Taxonomy" id="256645"/>
    <lineage>
        <taxon>Eukaryota</taxon>
        <taxon>Fungi</taxon>
        <taxon>Dikarya</taxon>
        <taxon>Ascomycota</taxon>
        <taxon>Pezizomycotina</taxon>
        <taxon>Dothideomycetes</taxon>
        <taxon>Pleosporomycetidae</taxon>
        <taxon>Pleosporales</taxon>
        <taxon>Torulaceae</taxon>
        <taxon>Dendryphion</taxon>
    </lineage>
</organism>
<sequence>MTTIMAINFGPPIEDSASLFGDDIILDWESEYEDSEDGITDEDMLAKLSLVDDDSNGENEASERITTLHATTAVLKTIPAPEKPPHIALFIAEILDYILQYLSFHELLCYRGVCKFWYLRLHSVSPAAITTWHQAIPKPPFSQFIMKSGSKNIARFVSLFEQWKHGINDEKLCAKKLCGEVHGEHRHRVLNEKALNPYFTPLINKINTCIRVLGRVAHFIVVQESDVQGLLDLHCGSSPTASWRNMLLTNPPVQIFKAFSDIKGDRIVDEDGIRLGDVARYLSDMFRREKELFRLGYYSKSVLLVRTDRISEELDELEKAVSAS</sequence>
<name>A0A9P9EK61_9PLEO</name>
<comment type="caution">
    <text evidence="1">The sequence shown here is derived from an EMBL/GenBank/DDBJ whole genome shotgun (WGS) entry which is preliminary data.</text>
</comment>
<accession>A0A9P9EK61</accession>
<dbReference type="SUPFAM" id="SSF81383">
    <property type="entry name" value="F-box domain"/>
    <property type="match status" value="1"/>
</dbReference>
<proteinExistence type="predicted"/>